<dbReference type="PANTHER" id="PTHR43390">
    <property type="entry name" value="SIGNAL PEPTIDASE I"/>
    <property type="match status" value="1"/>
</dbReference>
<keyword evidence="8 12" id="KW-0378">Hydrolase</keyword>
<dbReference type="Pfam" id="PF10502">
    <property type="entry name" value="Peptidase_S26"/>
    <property type="match status" value="1"/>
</dbReference>
<name>A0A385YTU5_9BACL</name>
<gene>
    <name evidence="14" type="primary">lepB</name>
    <name evidence="14" type="ORF">D3873_03560</name>
</gene>
<feature type="domain" description="Peptidase S26" evidence="13">
    <location>
        <begin position="8"/>
        <end position="175"/>
    </location>
</feature>
<dbReference type="OrthoDB" id="9802919at2"/>
<protein>
    <recommendedName>
        <fullName evidence="4 12">Signal peptidase I</fullName>
        <ecNumber evidence="4 12">3.4.21.89</ecNumber>
    </recommendedName>
</protein>
<organism evidence="14 15">
    <name type="scientific">Paenisporosarcina cavernae</name>
    <dbReference type="NCBI Taxonomy" id="2320858"/>
    <lineage>
        <taxon>Bacteria</taxon>
        <taxon>Bacillati</taxon>
        <taxon>Bacillota</taxon>
        <taxon>Bacilli</taxon>
        <taxon>Bacillales</taxon>
        <taxon>Caryophanaceae</taxon>
        <taxon>Paenisporosarcina</taxon>
    </lineage>
</organism>
<dbReference type="PANTHER" id="PTHR43390:SF1">
    <property type="entry name" value="CHLOROPLAST PROCESSING PEPTIDASE"/>
    <property type="match status" value="1"/>
</dbReference>
<feature type="transmembrane region" description="Helical" evidence="12">
    <location>
        <begin position="14"/>
        <end position="35"/>
    </location>
</feature>
<dbReference type="InterPro" id="IPR019758">
    <property type="entry name" value="Pept_S26A_signal_pept_1_CS"/>
</dbReference>
<dbReference type="FunFam" id="2.10.109.10:FF:000008">
    <property type="entry name" value="Signal peptidase I"/>
    <property type="match status" value="1"/>
</dbReference>
<dbReference type="GO" id="GO:0009003">
    <property type="term" value="F:signal peptidase activity"/>
    <property type="evidence" value="ECO:0007669"/>
    <property type="project" value="UniProtKB-EC"/>
</dbReference>
<evidence type="ECO:0000256" key="11">
    <source>
        <dbReference type="PIRSR" id="PIRSR600223-1"/>
    </source>
</evidence>
<dbReference type="GO" id="GO:0004252">
    <property type="term" value="F:serine-type endopeptidase activity"/>
    <property type="evidence" value="ECO:0007669"/>
    <property type="project" value="InterPro"/>
</dbReference>
<dbReference type="SUPFAM" id="SSF51306">
    <property type="entry name" value="LexA/Signal peptidase"/>
    <property type="match status" value="1"/>
</dbReference>
<dbReference type="Proteomes" id="UP000265725">
    <property type="component" value="Chromosome"/>
</dbReference>
<dbReference type="InterPro" id="IPR000223">
    <property type="entry name" value="Pept_S26A_signal_pept_1"/>
</dbReference>
<evidence type="ECO:0000313" key="15">
    <source>
        <dbReference type="Proteomes" id="UP000265725"/>
    </source>
</evidence>
<sequence length="186" mass="21384">MTDWKKELWEWSKAILIGVLIVIIVRSFLVTNYTVSGQSMNPTLEDQDKLLVSKISYTVGSMEHGDIIVFHANETEDYVKRIIGVPGDTIECIDDTLRINGKEVPEPYLEDFVQYVHPDVNWTKDFTLQGLENVNQVPAGKYFVLGDNRKKSTDSRKFGFVEEEDVVGKVVMRYWPMKEMKIGFTP</sequence>
<dbReference type="KEGG" id="paek:D3873_03560"/>
<evidence type="ECO:0000256" key="8">
    <source>
        <dbReference type="ARBA" id="ARBA00022801"/>
    </source>
</evidence>
<dbReference type="EMBL" id="CP032418">
    <property type="protein sequence ID" value="AYC28992.1"/>
    <property type="molecule type" value="Genomic_DNA"/>
</dbReference>
<dbReference type="RefSeq" id="WP_119882734.1">
    <property type="nucleotide sequence ID" value="NZ_CP032418.1"/>
</dbReference>
<evidence type="ECO:0000256" key="12">
    <source>
        <dbReference type="RuleBase" id="RU362042"/>
    </source>
</evidence>
<dbReference type="GO" id="GO:0005886">
    <property type="term" value="C:plasma membrane"/>
    <property type="evidence" value="ECO:0007669"/>
    <property type="project" value="UniProtKB-SubCell"/>
</dbReference>
<keyword evidence="5" id="KW-1003">Cell membrane</keyword>
<keyword evidence="7 12" id="KW-0812">Transmembrane</keyword>
<reference evidence="15" key="1">
    <citation type="submission" date="2018-09" db="EMBL/GenBank/DDBJ databases">
        <authorList>
            <person name="Zhu H."/>
        </authorList>
    </citation>
    <scope>NUCLEOTIDE SEQUENCE [LARGE SCALE GENOMIC DNA]</scope>
    <source>
        <strain evidence="15">K2R23-3</strain>
    </source>
</reference>
<dbReference type="AlphaFoldDB" id="A0A385YTU5"/>
<keyword evidence="9 12" id="KW-1133">Transmembrane helix</keyword>
<feature type="active site" evidence="11">
    <location>
        <position position="80"/>
    </location>
</feature>
<evidence type="ECO:0000256" key="1">
    <source>
        <dbReference type="ARBA" id="ARBA00000677"/>
    </source>
</evidence>
<accession>A0A385YTU5</accession>
<evidence type="ECO:0000256" key="3">
    <source>
        <dbReference type="ARBA" id="ARBA00009370"/>
    </source>
</evidence>
<dbReference type="GO" id="GO:0006465">
    <property type="term" value="P:signal peptide processing"/>
    <property type="evidence" value="ECO:0007669"/>
    <property type="project" value="InterPro"/>
</dbReference>
<dbReference type="InterPro" id="IPR019756">
    <property type="entry name" value="Pept_S26A_signal_pept_1_Ser-AS"/>
</dbReference>
<evidence type="ECO:0000259" key="13">
    <source>
        <dbReference type="Pfam" id="PF10502"/>
    </source>
</evidence>
<proteinExistence type="inferred from homology"/>
<dbReference type="CDD" id="cd06530">
    <property type="entry name" value="S26_SPase_I"/>
    <property type="match status" value="1"/>
</dbReference>
<comment type="similarity">
    <text evidence="3 12">Belongs to the peptidase S26 family.</text>
</comment>
<dbReference type="InterPro" id="IPR036286">
    <property type="entry name" value="LexA/Signal_pep-like_sf"/>
</dbReference>
<comment type="catalytic activity">
    <reaction evidence="1 12">
        <text>Cleavage of hydrophobic, N-terminal signal or leader sequences from secreted and periplasmic proteins.</text>
        <dbReference type="EC" id="3.4.21.89"/>
    </reaction>
</comment>
<keyword evidence="6 12" id="KW-0645">Protease</keyword>
<keyword evidence="10 12" id="KW-0472">Membrane</keyword>
<evidence type="ECO:0000256" key="2">
    <source>
        <dbReference type="ARBA" id="ARBA00004401"/>
    </source>
</evidence>
<evidence type="ECO:0000256" key="4">
    <source>
        <dbReference type="ARBA" id="ARBA00013208"/>
    </source>
</evidence>
<feature type="active site" evidence="11">
    <location>
        <position position="39"/>
    </location>
</feature>
<evidence type="ECO:0000313" key="14">
    <source>
        <dbReference type="EMBL" id="AYC28992.1"/>
    </source>
</evidence>
<evidence type="ECO:0000256" key="7">
    <source>
        <dbReference type="ARBA" id="ARBA00022692"/>
    </source>
</evidence>
<dbReference type="PROSITE" id="PS00501">
    <property type="entry name" value="SPASE_I_1"/>
    <property type="match status" value="1"/>
</dbReference>
<keyword evidence="15" id="KW-1185">Reference proteome</keyword>
<evidence type="ECO:0000256" key="5">
    <source>
        <dbReference type="ARBA" id="ARBA00022475"/>
    </source>
</evidence>
<evidence type="ECO:0000256" key="9">
    <source>
        <dbReference type="ARBA" id="ARBA00022989"/>
    </source>
</evidence>
<dbReference type="PROSITE" id="PS00761">
    <property type="entry name" value="SPASE_I_3"/>
    <property type="match status" value="1"/>
</dbReference>
<dbReference type="InterPro" id="IPR019533">
    <property type="entry name" value="Peptidase_S26"/>
</dbReference>
<comment type="subcellular location">
    <subcellularLocation>
        <location evidence="2">Cell membrane</location>
        <topology evidence="2">Single-pass type II membrane protein</topology>
    </subcellularLocation>
    <subcellularLocation>
        <location evidence="12">Membrane</location>
        <topology evidence="12">Single-pass type II membrane protein</topology>
    </subcellularLocation>
</comment>
<dbReference type="EC" id="3.4.21.89" evidence="4 12"/>
<dbReference type="Gene3D" id="2.10.109.10">
    <property type="entry name" value="Umud Fragment, subunit A"/>
    <property type="match status" value="1"/>
</dbReference>
<dbReference type="NCBIfam" id="TIGR02227">
    <property type="entry name" value="sigpep_I_bact"/>
    <property type="match status" value="1"/>
</dbReference>
<evidence type="ECO:0000256" key="6">
    <source>
        <dbReference type="ARBA" id="ARBA00022670"/>
    </source>
</evidence>
<dbReference type="PRINTS" id="PR00727">
    <property type="entry name" value="LEADERPTASE"/>
</dbReference>
<evidence type="ECO:0000256" key="10">
    <source>
        <dbReference type="ARBA" id="ARBA00023136"/>
    </source>
</evidence>